<gene>
    <name evidence="8" type="ORF">CCOS864_01586</name>
</gene>
<comment type="similarity">
    <text evidence="2">Belongs to the GtrA family.</text>
</comment>
<dbReference type="Proteomes" id="UP000255177">
    <property type="component" value="Unassembled WGS sequence"/>
</dbReference>
<feature type="transmembrane region" description="Helical" evidence="6">
    <location>
        <begin position="104"/>
        <end position="125"/>
    </location>
</feature>
<keyword evidence="5 6" id="KW-0472">Membrane</keyword>
<proteinExistence type="inferred from homology"/>
<evidence type="ECO:0000259" key="7">
    <source>
        <dbReference type="Pfam" id="PF04138"/>
    </source>
</evidence>
<dbReference type="PANTHER" id="PTHR38459">
    <property type="entry name" value="PROPHAGE BACTOPRENOL-LINKED GLUCOSE TRANSLOCASE HOMOLOG"/>
    <property type="match status" value="1"/>
</dbReference>
<evidence type="ECO:0000256" key="4">
    <source>
        <dbReference type="ARBA" id="ARBA00022989"/>
    </source>
</evidence>
<keyword evidence="9" id="KW-1185">Reference proteome</keyword>
<feature type="domain" description="GtrA/DPMS transmembrane" evidence="7">
    <location>
        <begin position="14"/>
        <end position="126"/>
    </location>
</feature>
<feature type="transmembrane region" description="Helical" evidence="6">
    <location>
        <begin position="76"/>
        <end position="98"/>
    </location>
</feature>
<sequence>MRAPSLPSLTQFIRYGIVGVTSNGLIYLGYLLMINAGSGKKLSMTFMYLIGAAFGFFANHNWTFMSGINRGAVLRYVQMHVIGYLLNFLLLLIFSDLLGYPHQAVQAVAIAVVALYGFLACKYFVFSGGSK</sequence>
<accession>A0A380SY02</accession>
<feature type="transmembrane region" description="Helical" evidence="6">
    <location>
        <begin position="12"/>
        <end position="33"/>
    </location>
</feature>
<name>A0A380SY02_9PSED</name>
<dbReference type="PANTHER" id="PTHR38459:SF1">
    <property type="entry name" value="PROPHAGE BACTOPRENOL-LINKED GLUCOSE TRANSLOCASE HOMOLOG"/>
    <property type="match status" value="1"/>
</dbReference>
<dbReference type="AlphaFoldDB" id="A0A380SY02"/>
<comment type="subcellular location">
    <subcellularLocation>
        <location evidence="1">Membrane</location>
        <topology evidence="1">Multi-pass membrane protein</topology>
    </subcellularLocation>
</comment>
<evidence type="ECO:0000256" key="5">
    <source>
        <dbReference type="ARBA" id="ARBA00023136"/>
    </source>
</evidence>
<dbReference type="Pfam" id="PF04138">
    <property type="entry name" value="GtrA_DPMS_TM"/>
    <property type="match status" value="1"/>
</dbReference>
<evidence type="ECO:0000256" key="1">
    <source>
        <dbReference type="ARBA" id="ARBA00004141"/>
    </source>
</evidence>
<organism evidence="8 9">
    <name type="scientific">Pseudomonas wadenswilerensis</name>
    <dbReference type="NCBI Taxonomy" id="1785161"/>
    <lineage>
        <taxon>Bacteria</taxon>
        <taxon>Pseudomonadati</taxon>
        <taxon>Pseudomonadota</taxon>
        <taxon>Gammaproteobacteria</taxon>
        <taxon>Pseudomonadales</taxon>
        <taxon>Pseudomonadaceae</taxon>
        <taxon>Pseudomonas</taxon>
    </lineage>
</organism>
<evidence type="ECO:0000256" key="2">
    <source>
        <dbReference type="ARBA" id="ARBA00009399"/>
    </source>
</evidence>
<dbReference type="EMBL" id="UIDD01000005">
    <property type="protein sequence ID" value="SUQ62158.1"/>
    <property type="molecule type" value="Genomic_DNA"/>
</dbReference>
<dbReference type="RefSeq" id="WP_115085840.1">
    <property type="nucleotide sequence ID" value="NZ_CBCSFG010000016.1"/>
</dbReference>
<evidence type="ECO:0000256" key="3">
    <source>
        <dbReference type="ARBA" id="ARBA00022692"/>
    </source>
</evidence>
<evidence type="ECO:0000313" key="8">
    <source>
        <dbReference type="EMBL" id="SUQ62158.1"/>
    </source>
</evidence>
<reference evidence="9" key="1">
    <citation type="submission" date="2018-07" db="EMBL/GenBank/DDBJ databases">
        <authorList>
            <person name="Blom J."/>
        </authorList>
    </citation>
    <scope>NUCLEOTIDE SEQUENCE [LARGE SCALE GENOMIC DNA]</scope>
    <source>
        <strain evidence="9">CCOS 864</strain>
    </source>
</reference>
<feature type="transmembrane region" description="Helical" evidence="6">
    <location>
        <begin position="45"/>
        <end position="64"/>
    </location>
</feature>
<protein>
    <submittedName>
        <fullName evidence="8">GtrA-like protein</fullName>
    </submittedName>
</protein>
<dbReference type="InterPro" id="IPR051401">
    <property type="entry name" value="GtrA_CellWall_Glycosyl"/>
</dbReference>
<keyword evidence="3 6" id="KW-0812">Transmembrane</keyword>
<keyword evidence="4 6" id="KW-1133">Transmembrane helix</keyword>
<dbReference type="InterPro" id="IPR007267">
    <property type="entry name" value="GtrA_DPMS_TM"/>
</dbReference>
<evidence type="ECO:0000256" key="6">
    <source>
        <dbReference type="SAM" id="Phobius"/>
    </source>
</evidence>
<dbReference type="GO" id="GO:0000271">
    <property type="term" value="P:polysaccharide biosynthetic process"/>
    <property type="evidence" value="ECO:0007669"/>
    <property type="project" value="InterPro"/>
</dbReference>
<dbReference type="GO" id="GO:0005886">
    <property type="term" value="C:plasma membrane"/>
    <property type="evidence" value="ECO:0007669"/>
    <property type="project" value="TreeGrafter"/>
</dbReference>
<evidence type="ECO:0000313" key="9">
    <source>
        <dbReference type="Proteomes" id="UP000255177"/>
    </source>
</evidence>